<dbReference type="GO" id="GO:0003677">
    <property type="term" value="F:DNA binding"/>
    <property type="evidence" value="ECO:0007669"/>
    <property type="project" value="UniProtKB-KW"/>
</dbReference>
<dbReference type="InterPro" id="IPR005149">
    <property type="entry name" value="Tscrpt_reg_PadR_N"/>
</dbReference>
<protein>
    <submittedName>
        <fullName evidence="2">DNA-binding PadR family transcriptional regulator</fullName>
    </submittedName>
</protein>
<evidence type="ECO:0000313" key="3">
    <source>
        <dbReference type="Proteomes" id="UP000770785"/>
    </source>
</evidence>
<dbReference type="PANTHER" id="PTHR33169">
    <property type="entry name" value="PADR-FAMILY TRANSCRIPTIONAL REGULATOR"/>
    <property type="match status" value="1"/>
</dbReference>
<keyword evidence="2" id="KW-0238">DNA-binding</keyword>
<dbReference type="PANTHER" id="PTHR33169:SF14">
    <property type="entry name" value="TRANSCRIPTIONAL REGULATOR RV3488"/>
    <property type="match status" value="1"/>
</dbReference>
<name>A0ABX0X8S3_9BACT</name>
<evidence type="ECO:0000259" key="1">
    <source>
        <dbReference type="Pfam" id="PF03551"/>
    </source>
</evidence>
<dbReference type="SUPFAM" id="SSF46785">
    <property type="entry name" value="Winged helix' DNA-binding domain"/>
    <property type="match status" value="1"/>
</dbReference>
<proteinExistence type="predicted"/>
<feature type="domain" description="Transcription regulator PadR N-terminal" evidence="1">
    <location>
        <begin position="15"/>
        <end position="89"/>
    </location>
</feature>
<dbReference type="Proteomes" id="UP000770785">
    <property type="component" value="Unassembled WGS sequence"/>
</dbReference>
<reference evidence="2 3" key="1">
    <citation type="submission" date="2020-03" db="EMBL/GenBank/DDBJ databases">
        <title>Genomic Encyclopedia of Type Strains, Phase IV (KMG-IV): sequencing the most valuable type-strain genomes for metagenomic binning, comparative biology and taxonomic classification.</title>
        <authorList>
            <person name="Goeker M."/>
        </authorList>
    </citation>
    <scope>NUCLEOTIDE SEQUENCE [LARGE SCALE GENOMIC DNA]</scope>
    <source>
        <strain evidence="2 3">DSM 105096</strain>
    </source>
</reference>
<dbReference type="EMBL" id="JAATJH010000002">
    <property type="protein sequence ID" value="NJC25616.1"/>
    <property type="molecule type" value="Genomic_DNA"/>
</dbReference>
<gene>
    <name evidence="2" type="ORF">GGR27_001115</name>
</gene>
<dbReference type="Gene3D" id="1.10.10.10">
    <property type="entry name" value="Winged helix-like DNA-binding domain superfamily/Winged helix DNA-binding domain"/>
    <property type="match status" value="1"/>
</dbReference>
<dbReference type="InterPro" id="IPR052509">
    <property type="entry name" value="Metal_resp_DNA-bind_regulator"/>
</dbReference>
<dbReference type="InterPro" id="IPR036390">
    <property type="entry name" value="WH_DNA-bd_sf"/>
</dbReference>
<keyword evidence="3" id="KW-1185">Reference proteome</keyword>
<comment type="caution">
    <text evidence="2">The sequence shown here is derived from an EMBL/GenBank/DDBJ whole genome shotgun (WGS) entry which is preliminary data.</text>
</comment>
<accession>A0ABX0X8S3</accession>
<sequence length="116" mass="13387">MTTKTLVAASTKPLVLSILSHGKNYGYRIIQEVERLSAGELAWTDAMLYPVLKRMENEELIASHWVKTESGRKRKYYEITATGKERLAEDRRQWLNVSRMFSRLWDAEGNPLSIAD</sequence>
<dbReference type="Pfam" id="PF03551">
    <property type="entry name" value="PadR"/>
    <property type="match status" value="1"/>
</dbReference>
<dbReference type="InterPro" id="IPR036388">
    <property type="entry name" value="WH-like_DNA-bd_sf"/>
</dbReference>
<organism evidence="2 3">
    <name type="scientific">Neolewinella antarctica</name>
    <dbReference type="NCBI Taxonomy" id="442734"/>
    <lineage>
        <taxon>Bacteria</taxon>
        <taxon>Pseudomonadati</taxon>
        <taxon>Bacteroidota</taxon>
        <taxon>Saprospiria</taxon>
        <taxon>Saprospirales</taxon>
        <taxon>Lewinellaceae</taxon>
        <taxon>Neolewinella</taxon>
    </lineage>
</organism>
<dbReference type="RefSeq" id="WP_168036415.1">
    <property type="nucleotide sequence ID" value="NZ_JAATJH010000002.1"/>
</dbReference>
<evidence type="ECO:0000313" key="2">
    <source>
        <dbReference type="EMBL" id="NJC25616.1"/>
    </source>
</evidence>